<dbReference type="Pfam" id="PF17910">
    <property type="entry name" value="FeoB_Cyto"/>
    <property type="match status" value="1"/>
</dbReference>
<evidence type="ECO:0000313" key="3">
    <source>
        <dbReference type="Proteomes" id="UP000198625"/>
    </source>
</evidence>
<dbReference type="CDD" id="cd01879">
    <property type="entry name" value="FeoB"/>
    <property type="match status" value="1"/>
</dbReference>
<dbReference type="InterPro" id="IPR030389">
    <property type="entry name" value="G_FEOB_dom"/>
</dbReference>
<sequence>MGLTSQSSGLSLLKDKFNISKKSEEQIVIALAGNPNTGKSTLFNYLTGLNQHTGNWPGKTVANAQGSFKYKDKEYLLVDLPGTYSILANSVEEQVARDFICFGHPQITIVIADATCLERNLNLVLQIMEITDNVILCLNLMDEANRKGIKVQTHKLEKDLGIPVIPMVARDGVGVHILKDTIEKIVEGEIQPNPYKIQYDNNIESLVREITEHLPEYIREKLNARWIALRLIDGDSSILKSMREFLLINESMETEQSGNMSRDDF</sequence>
<dbReference type="EMBL" id="FNQE01000048">
    <property type="protein sequence ID" value="SDZ38254.1"/>
    <property type="molecule type" value="Genomic_DNA"/>
</dbReference>
<dbReference type="InterPro" id="IPR050860">
    <property type="entry name" value="FeoB_GTPase"/>
</dbReference>
<dbReference type="STRING" id="415015.SAMN05660462_02957"/>
<dbReference type="GO" id="GO:0005886">
    <property type="term" value="C:plasma membrane"/>
    <property type="evidence" value="ECO:0007669"/>
    <property type="project" value="TreeGrafter"/>
</dbReference>
<evidence type="ECO:0000313" key="2">
    <source>
        <dbReference type="EMBL" id="SDZ38254.1"/>
    </source>
</evidence>
<proteinExistence type="predicted"/>
<accession>A0A1H3SJZ8</accession>
<dbReference type="Proteomes" id="UP000198625">
    <property type="component" value="Unassembled WGS sequence"/>
</dbReference>
<protein>
    <submittedName>
        <fullName evidence="2">Ferrous iron transport protein B</fullName>
    </submittedName>
</protein>
<dbReference type="InterPro" id="IPR041069">
    <property type="entry name" value="FeoB_Cyto"/>
</dbReference>
<dbReference type="OrthoDB" id="9809127at2"/>
<dbReference type="PANTHER" id="PTHR43185:SF1">
    <property type="entry name" value="FE(2+) TRANSPORTER FEOB"/>
    <property type="match status" value="1"/>
</dbReference>
<organism evidence="2 3">
    <name type="scientific">Proteiniborus ethanoligenes</name>
    <dbReference type="NCBI Taxonomy" id="415015"/>
    <lineage>
        <taxon>Bacteria</taxon>
        <taxon>Bacillati</taxon>
        <taxon>Bacillota</taxon>
        <taxon>Clostridia</taxon>
        <taxon>Eubacteriales</taxon>
        <taxon>Proteiniborus</taxon>
    </lineage>
</organism>
<reference evidence="3" key="1">
    <citation type="submission" date="2016-10" db="EMBL/GenBank/DDBJ databases">
        <authorList>
            <person name="Varghese N."/>
            <person name="Submissions S."/>
        </authorList>
    </citation>
    <scope>NUCLEOTIDE SEQUENCE [LARGE SCALE GENOMIC DNA]</scope>
    <source>
        <strain evidence="3">DSM 21650</strain>
    </source>
</reference>
<dbReference type="GO" id="GO:0015093">
    <property type="term" value="F:ferrous iron transmembrane transporter activity"/>
    <property type="evidence" value="ECO:0007669"/>
    <property type="project" value="TreeGrafter"/>
</dbReference>
<evidence type="ECO:0000259" key="1">
    <source>
        <dbReference type="PROSITE" id="PS51711"/>
    </source>
</evidence>
<dbReference type="GO" id="GO:0005525">
    <property type="term" value="F:GTP binding"/>
    <property type="evidence" value="ECO:0007669"/>
    <property type="project" value="InterPro"/>
</dbReference>
<dbReference type="PANTHER" id="PTHR43185">
    <property type="entry name" value="FERROUS IRON TRANSPORT PROTEIN B"/>
    <property type="match status" value="1"/>
</dbReference>
<dbReference type="SUPFAM" id="SSF52540">
    <property type="entry name" value="P-loop containing nucleoside triphosphate hydrolases"/>
    <property type="match status" value="1"/>
</dbReference>
<dbReference type="RefSeq" id="WP_091732994.1">
    <property type="nucleotide sequence ID" value="NZ_FNQE01000048.1"/>
</dbReference>
<dbReference type="Gene3D" id="1.10.287.1770">
    <property type="match status" value="1"/>
</dbReference>
<dbReference type="PROSITE" id="PS51711">
    <property type="entry name" value="G_FEOB"/>
    <property type="match status" value="1"/>
</dbReference>
<dbReference type="InterPro" id="IPR027417">
    <property type="entry name" value="P-loop_NTPase"/>
</dbReference>
<feature type="domain" description="FeoB-type G" evidence="1">
    <location>
        <begin position="26"/>
        <end position="188"/>
    </location>
</feature>
<dbReference type="Pfam" id="PF02421">
    <property type="entry name" value="FeoB_N"/>
    <property type="match status" value="1"/>
</dbReference>
<keyword evidence="3" id="KW-1185">Reference proteome</keyword>
<gene>
    <name evidence="2" type="ORF">SAMN05660462_02957</name>
</gene>
<dbReference type="FunFam" id="3.40.50.300:FF:000969">
    <property type="entry name" value="Ferrous iron transporter B"/>
    <property type="match status" value="1"/>
</dbReference>
<dbReference type="AlphaFoldDB" id="A0A1H3SJZ8"/>
<dbReference type="Gene3D" id="3.40.50.300">
    <property type="entry name" value="P-loop containing nucleotide triphosphate hydrolases"/>
    <property type="match status" value="1"/>
</dbReference>
<name>A0A1H3SJZ8_9FIRM</name>